<proteinExistence type="predicted"/>
<dbReference type="PROSITE" id="PS00232">
    <property type="entry name" value="CADHERIN_1"/>
    <property type="match status" value="1"/>
</dbReference>
<dbReference type="EMBL" id="JAZGQO010000018">
    <property type="protein sequence ID" value="KAK6167836.1"/>
    <property type="molecule type" value="Genomic_DNA"/>
</dbReference>
<evidence type="ECO:0000313" key="14">
    <source>
        <dbReference type="Proteomes" id="UP001347796"/>
    </source>
</evidence>
<dbReference type="AlphaFoldDB" id="A0AAN8G543"/>
<dbReference type="GO" id="GO:0005509">
    <property type="term" value="F:calcium ion binding"/>
    <property type="evidence" value="ECO:0007669"/>
    <property type="project" value="UniProtKB-UniRule"/>
</dbReference>
<feature type="chain" id="PRO_5042943867" description="Cadherin domain-containing protein" evidence="11">
    <location>
        <begin position="22"/>
        <end position="675"/>
    </location>
</feature>
<evidence type="ECO:0000256" key="4">
    <source>
        <dbReference type="ARBA" id="ARBA00022837"/>
    </source>
</evidence>
<protein>
    <recommendedName>
        <fullName evidence="12">Cadherin domain-containing protein</fullName>
    </recommendedName>
</protein>
<dbReference type="InterPro" id="IPR050971">
    <property type="entry name" value="Cadherin-domain_protein"/>
</dbReference>
<comment type="subcellular location">
    <subcellularLocation>
        <location evidence="1">Membrane</location>
    </subcellularLocation>
</comment>
<feature type="signal peptide" evidence="11">
    <location>
        <begin position="1"/>
        <end position="21"/>
    </location>
</feature>
<evidence type="ECO:0000256" key="6">
    <source>
        <dbReference type="ARBA" id="ARBA00022989"/>
    </source>
</evidence>
<dbReference type="PANTHER" id="PTHR24025">
    <property type="entry name" value="DESMOGLEIN FAMILY MEMBER"/>
    <property type="match status" value="1"/>
</dbReference>
<evidence type="ECO:0000256" key="5">
    <source>
        <dbReference type="ARBA" id="ARBA00022889"/>
    </source>
</evidence>
<keyword evidence="5" id="KW-0130">Cell adhesion</keyword>
<gene>
    <name evidence="13" type="ORF">SNE40_021774</name>
</gene>
<evidence type="ECO:0000313" key="13">
    <source>
        <dbReference type="EMBL" id="KAK6167836.1"/>
    </source>
</evidence>
<feature type="domain" description="Cadherin" evidence="12">
    <location>
        <begin position="157"/>
        <end position="282"/>
    </location>
</feature>
<evidence type="ECO:0000256" key="11">
    <source>
        <dbReference type="SAM" id="SignalP"/>
    </source>
</evidence>
<accession>A0AAN8G543</accession>
<dbReference type="PANTHER" id="PTHR24025:SF23">
    <property type="entry name" value="NEURAL-CADHERIN"/>
    <property type="match status" value="1"/>
</dbReference>
<comment type="caution">
    <text evidence="13">The sequence shown here is derived from an EMBL/GenBank/DDBJ whole genome shotgun (WGS) entry which is preliminary data.</text>
</comment>
<evidence type="ECO:0000256" key="7">
    <source>
        <dbReference type="ARBA" id="ARBA00023136"/>
    </source>
</evidence>
<dbReference type="SMART" id="SM00112">
    <property type="entry name" value="CA"/>
    <property type="match status" value="2"/>
</dbReference>
<dbReference type="GO" id="GO:0007156">
    <property type="term" value="P:homophilic cell adhesion via plasma membrane adhesion molecules"/>
    <property type="evidence" value="ECO:0007669"/>
    <property type="project" value="InterPro"/>
</dbReference>
<dbReference type="InterPro" id="IPR020894">
    <property type="entry name" value="Cadherin_CS"/>
</dbReference>
<evidence type="ECO:0000256" key="1">
    <source>
        <dbReference type="ARBA" id="ARBA00004370"/>
    </source>
</evidence>
<feature type="domain" description="Cadherin" evidence="12">
    <location>
        <begin position="362"/>
        <end position="441"/>
    </location>
</feature>
<dbReference type="PROSITE" id="PS50268">
    <property type="entry name" value="CADHERIN_2"/>
    <property type="match status" value="2"/>
</dbReference>
<dbReference type="Gene3D" id="2.60.40.60">
    <property type="entry name" value="Cadherins"/>
    <property type="match status" value="3"/>
</dbReference>
<dbReference type="SUPFAM" id="SSF49313">
    <property type="entry name" value="Cadherin-like"/>
    <property type="match status" value="3"/>
</dbReference>
<feature type="region of interest" description="Disordered" evidence="9">
    <location>
        <begin position="607"/>
        <end position="628"/>
    </location>
</feature>
<feature type="transmembrane region" description="Helical" evidence="10">
    <location>
        <begin position="576"/>
        <end position="598"/>
    </location>
</feature>
<evidence type="ECO:0000259" key="12">
    <source>
        <dbReference type="PROSITE" id="PS50268"/>
    </source>
</evidence>
<reference evidence="13 14" key="1">
    <citation type="submission" date="2024-01" db="EMBL/GenBank/DDBJ databases">
        <title>The genome of the rayed Mediterranean limpet Patella caerulea (Linnaeus, 1758).</title>
        <authorList>
            <person name="Anh-Thu Weber A."/>
            <person name="Halstead-Nussloch G."/>
        </authorList>
    </citation>
    <scope>NUCLEOTIDE SEQUENCE [LARGE SCALE GENOMIC DNA]</scope>
    <source>
        <strain evidence="13">AATW-2023a</strain>
        <tissue evidence="13">Whole specimen</tissue>
    </source>
</reference>
<dbReference type="PRINTS" id="PR00205">
    <property type="entry name" value="CADHERIN"/>
</dbReference>
<keyword evidence="3" id="KW-0677">Repeat</keyword>
<evidence type="ECO:0000256" key="2">
    <source>
        <dbReference type="ARBA" id="ARBA00022692"/>
    </source>
</evidence>
<dbReference type="GO" id="GO:0005886">
    <property type="term" value="C:plasma membrane"/>
    <property type="evidence" value="ECO:0007669"/>
    <property type="project" value="InterPro"/>
</dbReference>
<evidence type="ECO:0000256" key="9">
    <source>
        <dbReference type="SAM" id="MobiDB-lite"/>
    </source>
</evidence>
<evidence type="ECO:0000256" key="8">
    <source>
        <dbReference type="PROSITE-ProRule" id="PRU00043"/>
    </source>
</evidence>
<keyword evidence="14" id="KW-1185">Reference proteome</keyword>
<dbReference type="InterPro" id="IPR015919">
    <property type="entry name" value="Cadherin-like_sf"/>
</dbReference>
<dbReference type="GO" id="GO:0005911">
    <property type="term" value="C:cell-cell junction"/>
    <property type="evidence" value="ECO:0007669"/>
    <property type="project" value="TreeGrafter"/>
</dbReference>
<dbReference type="InterPro" id="IPR002126">
    <property type="entry name" value="Cadherin-like_dom"/>
</dbReference>
<keyword evidence="11" id="KW-0732">Signal</keyword>
<feature type="region of interest" description="Disordered" evidence="9">
    <location>
        <begin position="548"/>
        <end position="569"/>
    </location>
</feature>
<dbReference type="Proteomes" id="UP001347796">
    <property type="component" value="Unassembled WGS sequence"/>
</dbReference>
<dbReference type="CDD" id="cd11304">
    <property type="entry name" value="Cadherin_repeat"/>
    <property type="match status" value="2"/>
</dbReference>
<keyword evidence="2 10" id="KW-0812">Transmembrane</keyword>
<keyword evidence="7 10" id="KW-0472">Membrane</keyword>
<evidence type="ECO:0000256" key="3">
    <source>
        <dbReference type="ARBA" id="ARBA00022737"/>
    </source>
</evidence>
<evidence type="ECO:0000256" key="10">
    <source>
        <dbReference type="SAM" id="Phobius"/>
    </source>
</evidence>
<name>A0AAN8G543_PATCE</name>
<keyword evidence="6 10" id="KW-1133">Transmembrane helix</keyword>
<organism evidence="13 14">
    <name type="scientific">Patella caerulea</name>
    <name type="common">Rayed Mediterranean limpet</name>
    <dbReference type="NCBI Taxonomy" id="87958"/>
    <lineage>
        <taxon>Eukaryota</taxon>
        <taxon>Metazoa</taxon>
        <taxon>Spiralia</taxon>
        <taxon>Lophotrochozoa</taxon>
        <taxon>Mollusca</taxon>
        <taxon>Gastropoda</taxon>
        <taxon>Patellogastropoda</taxon>
        <taxon>Patelloidea</taxon>
        <taxon>Patellidae</taxon>
        <taxon>Patella</taxon>
    </lineage>
</organism>
<keyword evidence="4 8" id="KW-0106">Calcium</keyword>
<feature type="compositionally biased region" description="Low complexity" evidence="9">
    <location>
        <begin position="548"/>
        <end position="558"/>
    </location>
</feature>
<sequence>MEENIVYKFVILLCLVDQIIGQPVIADQPIVGNVKEATFTQEAIADIKCTDPGGGKVAVSIETVTSTPTAGHCQRCFQAFNFATGLPEQWKIYFIPGNIRLSYLSASRYDVMIACRDGNGGTSNTVIGINVIPNAPPYFDPVYINKDILNSGTKTAGESIGFFTALDPDGDSLSYTMTTSITTDIFQINAATGEVTLRKALGALCRSNLVLYIEARDNFNAQVAKLSANLHFKSMNYPGIITNLNRVFTVEENLGLASITIERTDAQEVAFTCDLTVQPPSMTSKINYDNTGPKILLSSLNYEVDKNANITVQCTDGLCNAVPKWLYLQILDVNDNPRLDPPTQTISTPEGYISVLPNYILTDEDGSDPPVYYFANAVPAGFFIDKVTGRIRTNIDYRVDTNNQVDLTLTIAANDTKGPQPTNPVTVLLSIYDVNDNRPIIAKTSYEYLLEDCTTPRVLDTLVATDADGGVNGEVEFETKISGSLSVTSTGQISLTSAPAAGMFETVEVYAFDKGLNPGVLKSAAPAVITLIGIPCATTPYTGATTELTTESTTMSTEPPEPTLPPNQRRNNPEDLIWISIACVLGLAIVALFIFIIYRCNVAARNKRREMSKKDGPPRKSSKAYVNPDHIKTRSASVVGAPPVNNKQEQKDYFKNDIKDNYKETYKAKTLTSAV</sequence>